<dbReference type="Proteomes" id="UP000759537">
    <property type="component" value="Unassembled WGS sequence"/>
</dbReference>
<proteinExistence type="predicted"/>
<sequence>MTLLMIVLTFMTGPLLFAFTTMPMFACCTGPRCPHLRPHCRILVSYSIYSKFLQQSSLPPSSSELSLLYPNLFRAQAATLTKLRGAQKRARPLPAATLPGHSGLSPECRIRARLWIFSTEASQILAGTLVKSGGARQPA</sequence>
<dbReference type="EMBL" id="WHVB01000007">
    <property type="protein sequence ID" value="KAF8480754.1"/>
    <property type="molecule type" value="Genomic_DNA"/>
</dbReference>
<keyword evidence="3" id="KW-1185">Reference proteome</keyword>
<organism evidence="2 3">
    <name type="scientific">Russula ochroleuca</name>
    <dbReference type="NCBI Taxonomy" id="152965"/>
    <lineage>
        <taxon>Eukaryota</taxon>
        <taxon>Fungi</taxon>
        <taxon>Dikarya</taxon>
        <taxon>Basidiomycota</taxon>
        <taxon>Agaricomycotina</taxon>
        <taxon>Agaricomycetes</taxon>
        <taxon>Russulales</taxon>
        <taxon>Russulaceae</taxon>
        <taxon>Russula</taxon>
    </lineage>
</organism>
<keyword evidence="1" id="KW-0732">Signal</keyword>
<gene>
    <name evidence="2" type="ORF">DFH94DRAFT_681428</name>
</gene>
<comment type="caution">
    <text evidence="2">The sequence shown here is derived from an EMBL/GenBank/DDBJ whole genome shotgun (WGS) entry which is preliminary data.</text>
</comment>
<name>A0A9P5MWW7_9AGAM</name>
<protein>
    <recommendedName>
        <fullName evidence="4">Secreted protein</fullName>
    </recommendedName>
</protein>
<feature type="signal peptide" evidence="1">
    <location>
        <begin position="1"/>
        <end position="18"/>
    </location>
</feature>
<evidence type="ECO:0000256" key="1">
    <source>
        <dbReference type="SAM" id="SignalP"/>
    </source>
</evidence>
<feature type="chain" id="PRO_5040381820" description="Secreted protein" evidence="1">
    <location>
        <begin position="19"/>
        <end position="139"/>
    </location>
</feature>
<dbReference type="AlphaFoldDB" id="A0A9P5MWW7"/>
<evidence type="ECO:0000313" key="3">
    <source>
        <dbReference type="Proteomes" id="UP000759537"/>
    </source>
</evidence>
<reference evidence="2" key="2">
    <citation type="journal article" date="2020" name="Nat. Commun.">
        <title>Large-scale genome sequencing of mycorrhizal fungi provides insights into the early evolution of symbiotic traits.</title>
        <authorList>
            <person name="Miyauchi S."/>
            <person name="Kiss E."/>
            <person name="Kuo A."/>
            <person name="Drula E."/>
            <person name="Kohler A."/>
            <person name="Sanchez-Garcia M."/>
            <person name="Morin E."/>
            <person name="Andreopoulos B."/>
            <person name="Barry K.W."/>
            <person name="Bonito G."/>
            <person name="Buee M."/>
            <person name="Carver A."/>
            <person name="Chen C."/>
            <person name="Cichocki N."/>
            <person name="Clum A."/>
            <person name="Culley D."/>
            <person name="Crous P.W."/>
            <person name="Fauchery L."/>
            <person name="Girlanda M."/>
            <person name="Hayes R.D."/>
            <person name="Keri Z."/>
            <person name="LaButti K."/>
            <person name="Lipzen A."/>
            <person name="Lombard V."/>
            <person name="Magnuson J."/>
            <person name="Maillard F."/>
            <person name="Murat C."/>
            <person name="Nolan M."/>
            <person name="Ohm R.A."/>
            <person name="Pangilinan J."/>
            <person name="Pereira M.F."/>
            <person name="Perotto S."/>
            <person name="Peter M."/>
            <person name="Pfister S."/>
            <person name="Riley R."/>
            <person name="Sitrit Y."/>
            <person name="Stielow J.B."/>
            <person name="Szollosi G."/>
            <person name="Zifcakova L."/>
            <person name="Stursova M."/>
            <person name="Spatafora J.W."/>
            <person name="Tedersoo L."/>
            <person name="Vaario L.M."/>
            <person name="Yamada A."/>
            <person name="Yan M."/>
            <person name="Wang P."/>
            <person name="Xu J."/>
            <person name="Bruns T."/>
            <person name="Baldrian P."/>
            <person name="Vilgalys R."/>
            <person name="Dunand C."/>
            <person name="Henrissat B."/>
            <person name="Grigoriev I.V."/>
            <person name="Hibbett D."/>
            <person name="Nagy L.G."/>
            <person name="Martin F.M."/>
        </authorList>
    </citation>
    <scope>NUCLEOTIDE SEQUENCE</scope>
    <source>
        <strain evidence="2">Prilba</strain>
    </source>
</reference>
<accession>A0A9P5MWW7</accession>
<reference evidence="2" key="1">
    <citation type="submission" date="2019-10" db="EMBL/GenBank/DDBJ databases">
        <authorList>
            <consortium name="DOE Joint Genome Institute"/>
            <person name="Kuo A."/>
            <person name="Miyauchi S."/>
            <person name="Kiss E."/>
            <person name="Drula E."/>
            <person name="Kohler A."/>
            <person name="Sanchez-Garcia M."/>
            <person name="Andreopoulos B."/>
            <person name="Barry K.W."/>
            <person name="Bonito G."/>
            <person name="Buee M."/>
            <person name="Carver A."/>
            <person name="Chen C."/>
            <person name="Cichocki N."/>
            <person name="Clum A."/>
            <person name="Culley D."/>
            <person name="Crous P.W."/>
            <person name="Fauchery L."/>
            <person name="Girlanda M."/>
            <person name="Hayes R."/>
            <person name="Keri Z."/>
            <person name="LaButti K."/>
            <person name="Lipzen A."/>
            <person name="Lombard V."/>
            <person name="Magnuson J."/>
            <person name="Maillard F."/>
            <person name="Morin E."/>
            <person name="Murat C."/>
            <person name="Nolan M."/>
            <person name="Ohm R."/>
            <person name="Pangilinan J."/>
            <person name="Pereira M."/>
            <person name="Perotto S."/>
            <person name="Peter M."/>
            <person name="Riley R."/>
            <person name="Sitrit Y."/>
            <person name="Stielow B."/>
            <person name="Szollosi G."/>
            <person name="Zifcakova L."/>
            <person name="Stursova M."/>
            <person name="Spatafora J.W."/>
            <person name="Tedersoo L."/>
            <person name="Vaario L.-M."/>
            <person name="Yamada A."/>
            <person name="Yan M."/>
            <person name="Wang P."/>
            <person name="Xu J."/>
            <person name="Bruns T."/>
            <person name="Baldrian P."/>
            <person name="Vilgalys R."/>
            <person name="Henrissat B."/>
            <person name="Grigoriev I.V."/>
            <person name="Hibbett D."/>
            <person name="Nagy L.G."/>
            <person name="Martin F.M."/>
        </authorList>
    </citation>
    <scope>NUCLEOTIDE SEQUENCE</scope>
    <source>
        <strain evidence="2">Prilba</strain>
    </source>
</reference>
<evidence type="ECO:0008006" key="4">
    <source>
        <dbReference type="Google" id="ProtNLM"/>
    </source>
</evidence>
<evidence type="ECO:0000313" key="2">
    <source>
        <dbReference type="EMBL" id="KAF8480754.1"/>
    </source>
</evidence>